<evidence type="ECO:0000313" key="3">
    <source>
        <dbReference type="Proteomes" id="UP000631114"/>
    </source>
</evidence>
<reference evidence="2 3" key="1">
    <citation type="submission" date="2020-10" db="EMBL/GenBank/DDBJ databases">
        <title>The Coptis chinensis genome and diversification of protoberbering-type alkaloids.</title>
        <authorList>
            <person name="Wang B."/>
            <person name="Shu S."/>
            <person name="Song C."/>
            <person name="Liu Y."/>
        </authorList>
    </citation>
    <scope>NUCLEOTIDE SEQUENCE [LARGE SCALE GENOMIC DNA]</scope>
    <source>
        <strain evidence="2">HL-2020</strain>
        <tissue evidence="2">Leaf</tissue>
    </source>
</reference>
<comment type="caution">
    <text evidence="2">The sequence shown here is derived from an EMBL/GenBank/DDBJ whole genome shotgun (WGS) entry which is preliminary data.</text>
</comment>
<organism evidence="2 3">
    <name type="scientific">Coptis chinensis</name>
    <dbReference type="NCBI Taxonomy" id="261450"/>
    <lineage>
        <taxon>Eukaryota</taxon>
        <taxon>Viridiplantae</taxon>
        <taxon>Streptophyta</taxon>
        <taxon>Embryophyta</taxon>
        <taxon>Tracheophyta</taxon>
        <taxon>Spermatophyta</taxon>
        <taxon>Magnoliopsida</taxon>
        <taxon>Ranunculales</taxon>
        <taxon>Ranunculaceae</taxon>
        <taxon>Coptidoideae</taxon>
        <taxon>Coptis</taxon>
    </lineage>
</organism>
<protein>
    <submittedName>
        <fullName evidence="2">Uncharacterized protein</fullName>
    </submittedName>
</protein>
<feature type="compositionally biased region" description="Low complexity" evidence="1">
    <location>
        <begin position="150"/>
        <end position="164"/>
    </location>
</feature>
<accession>A0A835HNI0</accession>
<evidence type="ECO:0000313" key="2">
    <source>
        <dbReference type="EMBL" id="KAF9601482.1"/>
    </source>
</evidence>
<feature type="region of interest" description="Disordered" evidence="1">
    <location>
        <begin position="109"/>
        <end position="182"/>
    </location>
</feature>
<dbReference type="AlphaFoldDB" id="A0A835HNI0"/>
<keyword evidence="3" id="KW-1185">Reference proteome</keyword>
<name>A0A835HNI0_9MAGN</name>
<proteinExistence type="predicted"/>
<gene>
    <name evidence="2" type="ORF">IFM89_020249</name>
</gene>
<evidence type="ECO:0000256" key="1">
    <source>
        <dbReference type="SAM" id="MobiDB-lite"/>
    </source>
</evidence>
<dbReference type="EMBL" id="JADFTS010000006">
    <property type="protein sequence ID" value="KAF9601482.1"/>
    <property type="molecule type" value="Genomic_DNA"/>
</dbReference>
<dbReference type="Proteomes" id="UP000631114">
    <property type="component" value="Unassembled WGS sequence"/>
</dbReference>
<sequence>MYKNFKKNFGAELWENLIWGAAKAYKQQELIKILGVINKTDSKALDWYCSPYFSVEAFKATYANYLYPLDNIEDWPEIVDKTILKQHLNNNHLNNNHQSNMLHLMEEANKRGRKRKSAPLQQEQQVEHEAPQVAEGGVRAKSTKPRGGRAPAAEVEPEAAATPEGRVRARSTRPRGGRVPAA</sequence>